<protein>
    <submittedName>
        <fullName evidence="2">Uncharacterized protein</fullName>
    </submittedName>
</protein>
<sequence>MLTASGPRASGRGGDRVPITCRRLHLDSKVWRQNRGRRAAECRGGPRAGRPPELSTHPPNATRLSTSPNAAVTSGTEGIICSQEQATVLGATAFIRTITDGIYDPLRAAATEASVGRQAAGSELHPTGSGSIMPGCSDPAGSGRRTLWSTLDNR</sequence>
<reference evidence="2" key="1">
    <citation type="journal article" date="2023" name="Mol. Biol. Evol.">
        <title>Third-Generation Sequencing Reveals the Adaptive Role of the Epigenome in Three Deep-Sea Polychaetes.</title>
        <authorList>
            <person name="Perez M."/>
            <person name="Aroh O."/>
            <person name="Sun Y."/>
            <person name="Lan Y."/>
            <person name="Juniper S.K."/>
            <person name="Young C.R."/>
            <person name="Angers B."/>
            <person name="Qian P.Y."/>
        </authorList>
    </citation>
    <scope>NUCLEOTIDE SEQUENCE</scope>
    <source>
        <strain evidence="2">R07B-5</strain>
    </source>
</reference>
<gene>
    <name evidence="2" type="ORF">NP493_12g10005</name>
</gene>
<keyword evidence="3" id="KW-1185">Reference proteome</keyword>
<evidence type="ECO:0000256" key="1">
    <source>
        <dbReference type="SAM" id="MobiDB-lite"/>
    </source>
</evidence>
<feature type="region of interest" description="Disordered" evidence="1">
    <location>
        <begin position="35"/>
        <end position="73"/>
    </location>
</feature>
<proteinExistence type="predicted"/>
<dbReference type="Proteomes" id="UP001209878">
    <property type="component" value="Unassembled WGS sequence"/>
</dbReference>
<evidence type="ECO:0000313" key="3">
    <source>
        <dbReference type="Proteomes" id="UP001209878"/>
    </source>
</evidence>
<dbReference type="AlphaFoldDB" id="A0AAD9PEW5"/>
<feature type="region of interest" description="Disordered" evidence="1">
    <location>
        <begin position="117"/>
        <end position="154"/>
    </location>
</feature>
<name>A0AAD9PEW5_RIDPI</name>
<dbReference type="EMBL" id="JAODUO010000012">
    <property type="protein sequence ID" value="KAK2193505.1"/>
    <property type="molecule type" value="Genomic_DNA"/>
</dbReference>
<feature type="compositionally biased region" description="Polar residues" evidence="1">
    <location>
        <begin position="57"/>
        <end position="73"/>
    </location>
</feature>
<evidence type="ECO:0000313" key="2">
    <source>
        <dbReference type="EMBL" id="KAK2193505.1"/>
    </source>
</evidence>
<organism evidence="2 3">
    <name type="scientific">Ridgeia piscesae</name>
    <name type="common">Tubeworm</name>
    <dbReference type="NCBI Taxonomy" id="27915"/>
    <lineage>
        <taxon>Eukaryota</taxon>
        <taxon>Metazoa</taxon>
        <taxon>Spiralia</taxon>
        <taxon>Lophotrochozoa</taxon>
        <taxon>Annelida</taxon>
        <taxon>Polychaeta</taxon>
        <taxon>Sedentaria</taxon>
        <taxon>Canalipalpata</taxon>
        <taxon>Sabellida</taxon>
        <taxon>Siboglinidae</taxon>
        <taxon>Ridgeia</taxon>
    </lineage>
</organism>
<comment type="caution">
    <text evidence="2">The sequence shown here is derived from an EMBL/GenBank/DDBJ whole genome shotgun (WGS) entry which is preliminary data.</text>
</comment>
<accession>A0AAD9PEW5</accession>